<dbReference type="Gene3D" id="1.10.510.10">
    <property type="entry name" value="Transferase(Phosphotransferase) domain 1"/>
    <property type="match status" value="1"/>
</dbReference>
<evidence type="ECO:0000313" key="10">
    <source>
        <dbReference type="Proteomes" id="UP000597444"/>
    </source>
</evidence>
<dbReference type="SUPFAM" id="SSF56112">
    <property type="entry name" value="Protein kinase-like (PK-like)"/>
    <property type="match status" value="1"/>
</dbReference>
<feature type="compositionally biased region" description="Polar residues" evidence="7">
    <location>
        <begin position="331"/>
        <end position="342"/>
    </location>
</feature>
<evidence type="ECO:0000256" key="2">
    <source>
        <dbReference type="ARBA" id="ARBA00022679"/>
    </source>
</evidence>
<evidence type="ECO:0000259" key="8">
    <source>
        <dbReference type="PROSITE" id="PS50011"/>
    </source>
</evidence>
<evidence type="ECO:0000256" key="1">
    <source>
        <dbReference type="ARBA" id="ARBA00012513"/>
    </source>
</evidence>
<evidence type="ECO:0000256" key="3">
    <source>
        <dbReference type="ARBA" id="ARBA00022741"/>
    </source>
</evidence>
<dbReference type="Pfam" id="PF00069">
    <property type="entry name" value="Pkinase"/>
    <property type="match status" value="1"/>
</dbReference>
<comment type="caution">
    <text evidence="9">The sequence shown here is derived from an EMBL/GenBank/DDBJ whole genome shotgun (WGS) entry which is preliminary data.</text>
</comment>
<feature type="compositionally biased region" description="Low complexity" evidence="7">
    <location>
        <begin position="343"/>
        <end position="354"/>
    </location>
</feature>
<keyword evidence="3 6" id="KW-0547">Nucleotide-binding</keyword>
<dbReference type="InterPro" id="IPR017441">
    <property type="entry name" value="Protein_kinase_ATP_BS"/>
</dbReference>
<evidence type="ECO:0000313" key="9">
    <source>
        <dbReference type="EMBL" id="GHO91914.1"/>
    </source>
</evidence>
<dbReference type="RefSeq" id="WP_220202781.1">
    <property type="nucleotide sequence ID" value="NZ_BNJK01000001.1"/>
</dbReference>
<evidence type="ECO:0000256" key="5">
    <source>
        <dbReference type="ARBA" id="ARBA00022840"/>
    </source>
</evidence>
<dbReference type="PROSITE" id="PS00108">
    <property type="entry name" value="PROTEIN_KINASE_ST"/>
    <property type="match status" value="1"/>
</dbReference>
<keyword evidence="4" id="KW-0418">Kinase</keyword>
<dbReference type="EC" id="2.7.11.1" evidence="1"/>
<dbReference type="InterPro" id="IPR011009">
    <property type="entry name" value="Kinase-like_dom_sf"/>
</dbReference>
<protein>
    <recommendedName>
        <fullName evidence="1">non-specific serine/threonine protein kinase</fullName>
        <ecNumber evidence="1">2.7.11.1</ecNumber>
    </recommendedName>
</protein>
<dbReference type="PANTHER" id="PTHR43289:SF6">
    <property type="entry name" value="SERINE_THREONINE-PROTEIN KINASE NEKL-3"/>
    <property type="match status" value="1"/>
</dbReference>
<keyword evidence="2" id="KW-0808">Transferase</keyword>
<dbReference type="EMBL" id="BNJK01000001">
    <property type="protein sequence ID" value="GHO91914.1"/>
    <property type="molecule type" value="Genomic_DNA"/>
</dbReference>
<dbReference type="PROSITE" id="PS00107">
    <property type="entry name" value="PROTEIN_KINASE_ATP"/>
    <property type="match status" value="1"/>
</dbReference>
<dbReference type="Proteomes" id="UP000597444">
    <property type="component" value="Unassembled WGS sequence"/>
</dbReference>
<accession>A0A8J3MYD0</accession>
<evidence type="ECO:0000256" key="4">
    <source>
        <dbReference type="ARBA" id="ARBA00022777"/>
    </source>
</evidence>
<dbReference type="AlphaFoldDB" id="A0A8J3MYD0"/>
<dbReference type="GO" id="GO:0004674">
    <property type="term" value="F:protein serine/threonine kinase activity"/>
    <property type="evidence" value="ECO:0007669"/>
    <property type="project" value="UniProtKB-EC"/>
</dbReference>
<feature type="region of interest" description="Disordered" evidence="7">
    <location>
        <begin position="305"/>
        <end position="378"/>
    </location>
</feature>
<keyword evidence="10" id="KW-1185">Reference proteome</keyword>
<name>A0A8J3MYD0_9CHLR</name>
<sequence length="826" mass="89583">MRPEEMVGRVLGHYRISKELGYGGTATVFLAEDINLQREVALKVFQPESGKAEEFLFRFEREARVLAQLDHPNILPVYDYGEQQDIAYLVMPCMTGGSLKDRLRKQRIVPPAETVRLISQVLDALQYAHDRGLIHRDIKPGNMLFKASGGSGRQEQLLLSDFGLVKVLSTAQNTPLAADLTRQSTPTINGTPDYMAPEQILGKATQASDIYSMGVVLYEMLAGIRPFHADSSMGVLMQHLHVQPGSLRVLNPRISPALEAVVLRAMEKEQEKRYHKSNDLQQALEWAIADGQPPLEKRDLYATTPTVQVPPSPLPGVTAGNKPGLIAGQEGFTQPVNLSATIPSSGYSPPSSTPANINIPGEPHTPSHPPQQQSTPRRRPPLLTTLLLLALVGTASLSGFFYVQSQQNNRPPIPAGTATLQAVASMPSKGGSTAIPGTTPTSEAVPPTTTSCPAANTARAAITAPLVLGIHPNMLYIVNEGTRDHPITGIIKRREAVTMAKGVEINTLHNSYISEAQVSQDGQWVLFTAIVAGQAQMRMIRVDGQGLQTLYCAPAHTSISNSQWSFHQQDIIFNLSSTGGPTKPTTYLLDITTGQLQEELIPQAGLTYFPVTWLDTTHIYLTASAPNTDAPPQNIYVLDTQKGAQQHDGDLQKITTGPCGSFDSSYDSKQLFISKCTLAPETGSGIDAPLGPSTITVQPAQGGQAKTTKQIDQAITMLRTISTTTQLLLIENYSGDTSKNGLWKIQVDGSGLTRLTTDTQNRQSLCPFTQYVWSNVSRDGSFYALQEHDAKTNTYSMYYGSLNGGTPTQFANISNTELLFAGWTGL</sequence>
<organism evidence="9 10">
    <name type="scientific">Reticulibacter mediterranei</name>
    <dbReference type="NCBI Taxonomy" id="2778369"/>
    <lineage>
        <taxon>Bacteria</taxon>
        <taxon>Bacillati</taxon>
        <taxon>Chloroflexota</taxon>
        <taxon>Ktedonobacteria</taxon>
        <taxon>Ktedonobacterales</taxon>
        <taxon>Reticulibacteraceae</taxon>
        <taxon>Reticulibacter</taxon>
    </lineage>
</organism>
<dbReference type="Gene3D" id="3.30.200.20">
    <property type="entry name" value="Phosphorylase Kinase, domain 1"/>
    <property type="match status" value="1"/>
</dbReference>
<keyword evidence="5 6" id="KW-0067">ATP-binding</keyword>
<feature type="region of interest" description="Disordered" evidence="7">
    <location>
        <begin position="427"/>
        <end position="451"/>
    </location>
</feature>
<dbReference type="InterPro" id="IPR008271">
    <property type="entry name" value="Ser/Thr_kinase_AS"/>
</dbReference>
<evidence type="ECO:0000256" key="7">
    <source>
        <dbReference type="SAM" id="MobiDB-lite"/>
    </source>
</evidence>
<gene>
    <name evidence="9" type="ORF">KSF_019620</name>
</gene>
<dbReference type="PROSITE" id="PS50011">
    <property type="entry name" value="PROTEIN_KINASE_DOM"/>
    <property type="match status" value="1"/>
</dbReference>
<dbReference type="InterPro" id="IPR011042">
    <property type="entry name" value="6-blade_b-propeller_TolB-like"/>
</dbReference>
<dbReference type="SUPFAM" id="SSF82171">
    <property type="entry name" value="DPP6 N-terminal domain-like"/>
    <property type="match status" value="1"/>
</dbReference>
<feature type="binding site" evidence="6">
    <location>
        <position position="43"/>
    </location>
    <ligand>
        <name>ATP</name>
        <dbReference type="ChEBI" id="CHEBI:30616"/>
    </ligand>
</feature>
<dbReference type="PANTHER" id="PTHR43289">
    <property type="entry name" value="MITOGEN-ACTIVATED PROTEIN KINASE KINASE KINASE 20-RELATED"/>
    <property type="match status" value="1"/>
</dbReference>
<feature type="domain" description="Protein kinase" evidence="8">
    <location>
        <begin position="14"/>
        <end position="287"/>
    </location>
</feature>
<dbReference type="Gene3D" id="2.120.10.30">
    <property type="entry name" value="TolB, C-terminal domain"/>
    <property type="match status" value="1"/>
</dbReference>
<dbReference type="SMART" id="SM00220">
    <property type="entry name" value="S_TKc"/>
    <property type="match status" value="1"/>
</dbReference>
<proteinExistence type="predicted"/>
<dbReference type="GO" id="GO:0005524">
    <property type="term" value="F:ATP binding"/>
    <property type="evidence" value="ECO:0007669"/>
    <property type="project" value="UniProtKB-UniRule"/>
</dbReference>
<feature type="compositionally biased region" description="Polar residues" evidence="7">
    <location>
        <begin position="435"/>
        <end position="451"/>
    </location>
</feature>
<dbReference type="InterPro" id="IPR000719">
    <property type="entry name" value="Prot_kinase_dom"/>
</dbReference>
<reference evidence="9" key="1">
    <citation type="submission" date="2020-10" db="EMBL/GenBank/DDBJ databases">
        <title>Taxonomic study of unclassified bacteria belonging to the class Ktedonobacteria.</title>
        <authorList>
            <person name="Yabe S."/>
            <person name="Wang C.M."/>
            <person name="Zheng Y."/>
            <person name="Sakai Y."/>
            <person name="Cavaletti L."/>
            <person name="Monciardini P."/>
            <person name="Donadio S."/>
        </authorList>
    </citation>
    <scope>NUCLEOTIDE SEQUENCE</scope>
    <source>
        <strain evidence="9">ID150040</strain>
    </source>
</reference>
<dbReference type="CDD" id="cd14014">
    <property type="entry name" value="STKc_PknB_like"/>
    <property type="match status" value="1"/>
</dbReference>
<evidence type="ECO:0000256" key="6">
    <source>
        <dbReference type="PROSITE-ProRule" id="PRU10141"/>
    </source>
</evidence>